<dbReference type="Pfam" id="PF13472">
    <property type="entry name" value="Lipase_GDSL_2"/>
    <property type="match status" value="1"/>
</dbReference>
<evidence type="ECO:0000256" key="1">
    <source>
        <dbReference type="SAM" id="Phobius"/>
    </source>
</evidence>
<dbReference type="EMBL" id="CP113797">
    <property type="protein sequence ID" value="WAL60637.1"/>
    <property type="molecule type" value="Genomic_DNA"/>
</dbReference>
<dbReference type="AlphaFoldDB" id="A0A9E8ZCY3"/>
<evidence type="ECO:0000313" key="4">
    <source>
        <dbReference type="Proteomes" id="UP001163152"/>
    </source>
</evidence>
<evidence type="ECO:0000313" key="3">
    <source>
        <dbReference type="EMBL" id="WAL60637.1"/>
    </source>
</evidence>
<keyword evidence="4" id="KW-1185">Reference proteome</keyword>
<dbReference type="InterPro" id="IPR013830">
    <property type="entry name" value="SGNH_hydro"/>
</dbReference>
<sequence length="332" mass="37381">MRNKRSNYCSIDYRSIRQFKSRSVRFVANFVKFSPVMLQLRFLPSWVFLSLAANGLLLAALLGVSMQIRNSASLTPTTAPSDLNVNVSSTGATVKATTAQANLTTLTTSGHEIRPRPSLTYEQWQVLLAQEAEAVIEQKPEHLAILAGDSISLWFPQALLLNDRTWLNQSISGETSMGLLRRLSAFDRTDPDTIFIMIGINDLLRGFDQEAIVTNQQEIVRTLKASHPRAQIVLQSVLPHASEAATWEGRDRLLKLPNTRIQDLNRELEAVAQDEEVYFLDLYSLFADEQGNLRMELSTDGLHLNEQGYQTWSIALKVYNQEVLEPAITIYE</sequence>
<dbReference type="GO" id="GO:0004622">
    <property type="term" value="F:phosphatidylcholine lysophospholipase activity"/>
    <property type="evidence" value="ECO:0007669"/>
    <property type="project" value="TreeGrafter"/>
</dbReference>
<protein>
    <submittedName>
        <fullName evidence="3">SGNH/GDSL hydrolase family protein</fullName>
    </submittedName>
</protein>
<dbReference type="CDD" id="cd01828">
    <property type="entry name" value="sialate_O-acetylesterase_like2"/>
    <property type="match status" value="1"/>
</dbReference>
<accession>A0A9E8ZCY3</accession>
<proteinExistence type="predicted"/>
<dbReference type="InterPro" id="IPR036514">
    <property type="entry name" value="SGNH_hydro_sf"/>
</dbReference>
<keyword evidence="1" id="KW-1133">Transmembrane helix</keyword>
<keyword evidence="3" id="KW-0378">Hydrolase</keyword>
<reference evidence="3" key="1">
    <citation type="submission" date="2022-12" db="EMBL/GenBank/DDBJ databases">
        <title>Polyphasic identification of a Novel Hot-Spring Cyanobacterium Ocullathermofonsia sinensis gen nov. sp. nov. and Genomic Insights on its Adaptations to the Thermal Habitat.</title>
        <authorList>
            <person name="Daroch M."/>
            <person name="Tang J."/>
            <person name="Jiang Y."/>
        </authorList>
    </citation>
    <scope>NUCLEOTIDE SEQUENCE</scope>
    <source>
        <strain evidence="3">PKUAC-SCTA174</strain>
    </source>
</reference>
<name>A0A9E8ZCY3_9CYAN</name>
<dbReference type="RefSeq" id="WP_268610597.1">
    <property type="nucleotide sequence ID" value="NZ_CP113797.1"/>
</dbReference>
<dbReference type="PANTHER" id="PTHR30383">
    <property type="entry name" value="THIOESTERASE 1/PROTEASE 1/LYSOPHOSPHOLIPASE L1"/>
    <property type="match status" value="1"/>
</dbReference>
<keyword evidence="1" id="KW-0812">Transmembrane</keyword>
<feature type="domain" description="SGNH hydrolase-type esterase" evidence="2">
    <location>
        <begin position="161"/>
        <end position="310"/>
    </location>
</feature>
<dbReference type="Gene3D" id="3.40.50.1110">
    <property type="entry name" value="SGNH hydrolase"/>
    <property type="match status" value="1"/>
</dbReference>
<dbReference type="KEGG" id="tsin:OXH18_01170"/>
<evidence type="ECO:0000259" key="2">
    <source>
        <dbReference type="Pfam" id="PF13472"/>
    </source>
</evidence>
<dbReference type="InterPro" id="IPR051532">
    <property type="entry name" value="Ester_Hydrolysis_Enzymes"/>
</dbReference>
<keyword evidence="1" id="KW-0472">Membrane</keyword>
<dbReference type="Proteomes" id="UP001163152">
    <property type="component" value="Chromosome"/>
</dbReference>
<organism evidence="3 4">
    <name type="scientific">Thermocoleostomius sinensis A174</name>
    <dbReference type="NCBI Taxonomy" id="2016057"/>
    <lineage>
        <taxon>Bacteria</taxon>
        <taxon>Bacillati</taxon>
        <taxon>Cyanobacteriota</taxon>
        <taxon>Cyanophyceae</taxon>
        <taxon>Oculatellales</taxon>
        <taxon>Oculatellaceae</taxon>
        <taxon>Thermocoleostomius</taxon>
    </lineage>
</organism>
<dbReference type="PANTHER" id="PTHR30383:SF5">
    <property type="entry name" value="SGNH HYDROLASE-TYPE ESTERASE DOMAIN-CONTAINING PROTEIN"/>
    <property type="match status" value="1"/>
</dbReference>
<feature type="transmembrane region" description="Helical" evidence="1">
    <location>
        <begin position="46"/>
        <end position="64"/>
    </location>
</feature>
<gene>
    <name evidence="3" type="ORF">OXH18_01170</name>
</gene>
<dbReference type="SUPFAM" id="SSF52266">
    <property type="entry name" value="SGNH hydrolase"/>
    <property type="match status" value="1"/>
</dbReference>